<dbReference type="SMART" id="SM00458">
    <property type="entry name" value="RICIN"/>
    <property type="match status" value="1"/>
</dbReference>
<evidence type="ECO:0000259" key="2">
    <source>
        <dbReference type="SMART" id="SM00458"/>
    </source>
</evidence>
<dbReference type="Proteomes" id="UP001519309">
    <property type="component" value="Unassembled WGS sequence"/>
</dbReference>
<dbReference type="InterPro" id="IPR000772">
    <property type="entry name" value="Ricin_B_lectin"/>
</dbReference>
<evidence type="ECO:0000313" key="6">
    <source>
        <dbReference type="Proteomes" id="UP001519309"/>
    </source>
</evidence>
<organism evidence="3 5">
    <name type="scientific">Streptomyces griseochromogenes</name>
    <dbReference type="NCBI Taxonomy" id="68214"/>
    <lineage>
        <taxon>Bacteria</taxon>
        <taxon>Bacillati</taxon>
        <taxon>Actinomycetota</taxon>
        <taxon>Actinomycetes</taxon>
        <taxon>Kitasatosporales</taxon>
        <taxon>Streptomycetaceae</taxon>
        <taxon>Streptomyces</taxon>
    </lineage>
</organism>
<dbReference type="EMBL" id="CP016279">
    <property type="protein sequence ID" value="ANP51651.1"/>
    <property type="molecule type" value="Genomic_DNA"/>
</dbReference>
<dbReference type="PROSITE" id="PS50231">
    <property type="entry name" value="RICIN_B_LECTIN"/>
    <property type="match status" value="1"/>
</dbReference>
<evidence type="ECO:0000313" key="5">
    <source>
        <dbReference type="Proteomes" id="UP000092659"/>
    </source>
</evidence>
<feature type="domain" description="Ricin B lectin" evidence="2">
    <location>
        <begin position="447"/>
        <end position="582"/>
    </location>
</feature>
<keyword evidence="6" id="KW-1185">Reference proteome</keyword>
<dbReference type="EMBL" id="JAGGLP010000020">
    <property type="protein sequence ID" value="MBP2054240.1"/>
    <property type="molecule type" value="Genomic_DNA"/>
</dbReference>
<dbReference type="KEGG" id="sgs:AVL59_20450"/>
<name>A0A1B1AYN9_9ACTN</name>
<proteinExistence type="predicted"/>
<dbReference type="Proteomes" id="UP000092659">
    <property type="component" value="Chromosome"/>
</dbReference>
<dbReference type="SUPFAM" id="SSF50370">
    <property type="entry name" value="Ricin B-like lectins"/>
    <property type="match status" value="1"/>
</dbReference>
<gene>
    <name evidence="3" type="ORF">AVL59_20450</name>
    <name evidence="4" type="ORF">J2Z21_007243</name>
</gene>
<dbReference type="OrthoDB" id="618894at2"/>
<protein>
    <recommendedName>
        <fullName evidence="2">Ricin B lectin domain-containing protein</fullName>
    </recommendedName>
</protein>
<dbReference type="CDD" id="cd00161">
    <property type="entry name" value="beta-trefoil_Ricin-like"/>
    <property type="match status" value="1"/>
</dbReference>
<feature type="signal peptide" evidence="1">
    <location>
        <begin position="1"/>
        <end position="35"/>
    </location>
</feature>
<dbReference type="Pfam" id="PF00652">
    <property type="entry name" value="Ricin_B_lectin"/>
    <property type="match status" value="1"/>
</dbReference>
<evidence type="ECO:0000256" key="1">
    <source>
        <dbReference type="SAM" id="SignalP"/>
    </source>
</evidence>
<feature type="chain" id="PRO_5039608582" description="Ricin B lectin domain-containing protein" evidence="1">
    <location>
        <begin position="36"/>
        <end position="584"/>
    </location>
</feature>
<accession>A0A1B1AYN9</accession>
<reference evidence="3 5" key="1">
    <citation type="submission" date="2016-06" db="EMBL/GenBank/DDBJ databases">
        <title>Complete genome sequence of Streptomyces griseochromogenes ATCC 14511, the Blasticidin S producer.</title>
        <authorList>
            <person name="Wu L."/>
        </authorList>
    </citation>
    <scope>NUCLEOTIDE SEQUENCE [LARGE SCALE GENOMIC DNA]</scope>
    <source>
        <strain evidence="3 5">ATCC 14511</strain>
    </source>
</reference>
<dbReference type="RefSeq" id="WP_067306487.1">
    <property type="nucleotide sequence ID" value="NZ_CP016279.1"/>
</dbReference>
<dbReference type="STRING" id="68214.AVL59_20450"/>
<evidence type="ECO:0000313" key="4">
    <source>
        <dbReference type="EMBL" id="MBP2054240.1"/>
    </source>
</evidence>
<keyword evidence="1" id="KW-0732">Signal</keyword>
<evidence type="ECO:0000313" key="3">
    <source>
        <dbReference type="EMBL" id="ANP51651.1"/>
    </source>
</evidence>
<dbReference type="Gene3D" id="2.80.10.50">
    <property type="match status" value="1"/>
</dbReference>
<sequence length="584" mass="63033">MILKQRGRRGARTRAALIALASLAALTTATGGQQAAAKDGETFKGEDASNFVLHPREIPGLDRGETARGVIEGAEAKGAVTRVSPLTVAQSRQHVGRALCHTTGINGTFKYNGFCWDETDDKTSAWSDAGGWHPQGFTASHDADASGTVDGHHLYMASWYYGAGGKRNLKARVSILESTGKDWSYGHVLLVRPTGSRADPGFTTVGNIQPDGFGDEHADGMVWYGNRLFVADGGDLQIYDLNHLWKVKSVGGATGINGTDSSASYHQWALPMIAHYSTRTKAQQDSGNPSNWACDGRIACLSSLSLDRSATPPRLVSGAYRSNDDDRPADVIRWPLDQIGEGGTADVHATSAYNAPVKQLQGVVTDGTHYYMAAQCDPGYMGDQDTADRGSLSCIWQAEPNQPVSVLTRSPGYTQNLSFAHNSDRLWGMNELDGSRVVFSLLPREADRAVYLSNDYSALCAGVGNKITNGSPVIQWGCNLAQDERWLFENTTDSTGARAYFLRNTWSGKCMGPASSLADGARMIQYTCNGAVDEKWWYDTATHELRNVYSGKCLGLGSTATKGSQLIQWACNGAADEKWSQTAR</sequence>
<reference evidence="4 6" key="2">
    <citation type="submission" date="2021-03" db="EMBL/GenBank/DDBJ databases">
        <title>Genomic Encyclopedia of Type Strains, Phase IV (KMG-IV): sequencing the most valuable type-strain genomes for metagenomic binning, comparative biology and taxonomic classification.</title>
        <authorList>
            <person name="Goeker M."/>
        </authorList>
    </citation>
    <scope>NUCLEOTIDE SEQUENCE [LARGE SCALE GENOMIC DNA]</scope>
    <source>
        <strain evidence="4 6">DSM 40499</strain>
    </source>
</reference>
<dbReference type="AlphaFoldDB" id="A0A1B1AYN9"/>
<dbReference type="InterPro" id="IPR035992">
    <property type="entry name" value="Ricin_B-like_lectins"/>
</dbReference>